<organism evidence="1 2">
    <name type="scientific">Vanilla planifolia</name>
    <name type="common">Vanilla</name>
    <dbReference type="NCBI Taxonomy" id="51239"/>
    <lineage>
        <taxon>Eukaryota</taxon>
        <taxon>Viridiplantae</taxon>
        <taxon>Streptophyta</taxon>
        <taxon>Embryophyta</taxon>
        <taxon>Tracheophyta</taxon>
        <taxon>Spermatophyta</taxon>
        <taxon>Magnoliopsida</taxon>
        <taxon>Liliopsida</taxon>
        <taxon>Asparagales</taxon>
        <taxon>Orchidaceae</taxon>
        <taxon>Vanilloideae</taxon>
        <taxon>Vanilleae</taxon>
        <taxon>Vanilla</taxon>
    </lineage>
</organism>
<accession>A0A835VAF4</accession>
<sequence>MARGRVCRDKDEPMIETPAELRSEINTPMNAESFGEFLPWITDQRAVILGILISGR</sequence>
<comment type="caution">
    <text evidence="1">The sequence shown here is derived from an EMBL/GenBank/DDBJ whole genome shotgun (WGS) entry which is preliminary data.</text>
</comment>
<name>A0A835VAF4_VANPL</name>
<protein>
    <submittedName>
        <fullName evidence="1">Uncharacterized protein</fullName>
    </submittedName>
</protein>
<dbReference type="AlphaFoldDB" id="A0A835VAF4"/>
<reference evidence="1 2" key="1">
    <citation type="journal article" date="2020" name="Nat. Food">
        <title>A phased Vanilla planifolia genome enables genetic improvement of flavour and production.</title>
        <authorList>
            <person name="Hasing T."/>
            <person name="Tang H."/>
            <person name="Brym M."/>
            <person name="Khazi F."/>
            <person name="Huang T."/>
            <person name="Chambers A.H."/>
        </authorList>
    </citation>
    <scope>NUCLEOTIDE SEQUENCE [LARGE SCALE GENOMIC DNA]</scope>
    <source>
        <tissue evidence="1">Leaf</tissue>
    </source>
</reference>
<gene>
    <name evidence="1" type="ORF">HPP92_006578</name>
</gene>
<proteinExistence type="predicted"/>
<dbReference type="Proteomes" id="UP000639772">
    <property type="component" value="Chromosome 3"/>
</dbReference>
<evidence type="ECO:0000313" key="2">
    <source>
        <dbReference type="Proteomes" id="UP000639772"/>
    </source>
</evidence>
<evidence type="ECO:0000313" key="1">
    <source>
        <dbReference type="EMBL" id="KAG0489715.1"/>
    </source>
</evidence>
<dbReference type="EMBL" id="JADCNM010000003">
    <property type="protein sequence ID" value="KAG0489715.1"/>
    <property type="molecule type" value="Genomic_DNA"/>
</dbReference>